<dbReference type="OrthoDB" id="64915at2759"/>
<dbReference type="InterPro" id="IPR036291">
    <property type="entry name" value="NAD(P)-bd_dom_sf"/>
</dbReference>
<evidence type="ECO:0000313" key="3">
    <source>
        <dbReference type="Proteomes" id="UP000799439"/>
    </source>
</evidence>
<sequence>MFGMKPTESAPTRRIVKVGIIGCGMVTQVVHIPTLNFLSDYFQVTHLYDVSEEAMRFSQLKTAGMTKAKITRSVEELCSAPEVDLVLVATNHVFHSSHATIALKANKHVFIEKPIALNLQDTDNIIQAEKAAGGAKVFVGYMRRYAAAFEDAKKEVETIGQIRYARVRDIIGPNSVFIGQSGTYPRTFSDYSAEDSEALHQKVQDDMKQALEVELGIAVTNETTMIWEMLSTLGSHDLSAMREILGMPTGVVGFSPCATTGSPFWSAIFQYHDFAVAYESGLDQVARFDASIEIFGDTKTVKMCIDTPFVKGLPTTMVIKDSLPDGSYRESTIRRTYEDPFTLELKQVYEWVVNGQIPKTSPSDARQDLEILGMLMRAGSR</sequence>
<dbReference type="GO" id="GO:0000166">
    <property type="term" value="F:nucleotide binding"/>
    <property type="evidence" value="ECO:0007669"/>
    <property type="project" value="InterPro"/>
</dbReference>
<dbReference type="PANTHER" id="PTHR42840:SF7">
    <property type="entry name" value="BINDING ROSSMANN FOLD OXIDOREDUCTASE, PUTATIVE (AFU_ORTHOLOGUE AFUA_4G10190)-RELATED"/>
    <property type="match status" value="1"/>
</dbReference>
<dbReference type="InterPro" id="IPR000683">
    <property type="entry name" value="Gfo/Idh/MocA-like_OxRdtase_N"/>
</dbReference>
<feature type="domain" description="Gfo/Idh/MocA-like oxidoreductase N-terminal" evidence="1">
    <location>
        <begin position="16"/>
        <end position="141"/>
    </location>
</feature>
<evidence type="ECO:0000313" key="2">
    <source>
        <dbReference type="EMBL" id="KAF2149169.1"/>
    </source>
</evidence>
<organism evidence="2 3">
    <name type="scientific">Myriangium duriaei CBS 260.36</name>
    <dbReference type="NCBI Taxonomy" id="1168546"/>
    <lineage>
        <taxon>Eukaryota</taxon>
        <taxon>Fungi</taxon>
        <taxon>Dikarya</taxon>
        <taxon>Ascomycota</taxon>
        <taxon>Pezizomycotina</taxon>
        <taxon>Dothideomycetes</taxon>
        <taxon>Dothideomycetidae</taxon>
        <taxon>Myriangiales</taxon>
        <taxon>Myriangiaceae</taxon>
        <taxon>Myriangium</taxon>
    </lineage>
</organism>
<dbReference type="Gene3D" id="3.40.50.720">
    <property type="entry name" value="NAD(P)-binding Rossmann-like Domain"/>
    <property type="match status" value="1"/>
</dbReference>
<dbReference type="Gene3D" id="3.30.360.10">
    <property type="entry name" value="Dihydrodipicolinate Reductase, domain 2"/>
    <property type="match status" value="1"/>
</dbReference>
<dbReference type="Proteomes" id="UP000799439">
    <property type="component" value="Unassembled WGS sequence"/>
</dbReference>
<dbReference type="PANTHER" id="PTHR42840">
    <property type="entry name" value="NAD(P)-BINDING ROSSMANN-FOLD SUPERFAMILY PROTEIN-RELATED"/>
    <property type="match status" value="1"/>
</dbReference>
<accession>A0A9P4IUU2</accession>
<dbReference type="SUPFAM" id="SSF51735">
    <property type="entry name" value="NAD(P)-binding Rossmann-fold domains"/>
    <property type="match status" value="1"/>
</dbReference>
<dbReference type="EMBL" id="ML996091">
    <property type="protein sequence ID" value="KAF2149169.1"/>
    <property type="molecule type" value="Genomic_DNA"/>
</dbReference>
<reference evidence="2" key="1">
    <citation type="journal article" date="2020" name="Stud. Mycol.">
        <title>101 Dothideomycetes genomes: a test case for predicting lifestyles and emergence of pathogens.</title>
        <authorList>
            <person name="Haridas S."/>
            <person name="Albert R."/>
            <person name="Binder M."/>
            <person name="Bloem J."/>
            <person name="Labutti K."/>
            <person name="Salamov A."/>
            <person name="Andreopoulos B."/>
            <person name="Baker S."/>
            <person name="Barry K."/>
            <person name="Bills G."/>
            <person name="Bluhm B."/>
            <person name="Cannon C."/>
            <person name="Castanera R."/>
            <person name="Culley D."/>
            <person name="Daum C."/>
            <person name="Ezra D."/>
            <person name="Gonzalez J."/>
            <person name="Henrissat B."/>
            <person name="Kuo A."/>
            <person name="Liang C."/>
            <person name="Lipzen A."/>
            <person name="Lutzoni F."/>
            <person name="Magnuson J."/>
            <person name="Mondo S."/>
            <person name="Nolan M."/>
            <person name="Ohm R."/>
            <person name="Pangilinan J."/>
            <person name="Park H.-J."/>
            <person name="Ramirez L."/>
            <person name="Alfaro M."/>
            <person name="Sun H."/>
            <person name="Tritt A."/>
            <person name="Yoshinaga Y."/>
            <person name="Zwiers L.-H."/>
            <person name="Turgeon B."/>
            <person name="Goodwin S."/>
            <person name="Spatafora J."/>
            <person name="Crous P."/>
            <person name="Grigoriev I."/>
        </authorList>
    </citation>
    <scope>NUCLEOTIDE SEQUENCE</scope>
    <source>
        <strain evidence="2">CBS 260.36</strain>
    </source>
</reference>
<proteinExistence type="predicted"/>
<name>A0A9P4IUU2_9PEZI</name>
<comment type="caution">
    <text evidence="2">The sequence shown here is derived from an EMBL/GenBank/DDBJ whole genome shotgun (WGS) entry which is preliminary data.</text>
</comment>
<dbReference type="GO" id="GO:0006740">
    <property type="term" value="P:NADPH regeneration"/>
    <property type="evidence" value="ECO:0007669"/>
    <property type="project" value="TreeGrafter"/>
</dbReference>
<evidence type="ECO:0000259" key="1">
    <source>
        <dbReference type="Pfam" id="PF01408"/>
    </source>
</evidence>
<dbReference type="Pfam" id="PF01408">
    <property type="entry name" value="GFO_IDH_MocA"/>
    <property type="match status" value="1"/>
</dbReference>
<dbReference type="GO" id="GO:0005737">
    <property type="term" value="C:cytoplasm"/>
    <property type="evidence" value="ECO:0007669"/>
    <property type="project" value="TreeGrafter"/>
</dbReference>
<dbReference type="GO" id="GO:0016491">
    <property type="term" value="F:oxidoreductase activity"/>
    <property type="evidence" value="ECO:0007669"/>
    <property type="project" value="TreeGrafter"/>
</dbReference>
<gene>
    <name evidence="2" type="ORF">K461DRAFT_245764</name>
</gene>
<protein>
    <submittedName>
        <fullName evidence="2">NAD(P)-binding protein</fullName>
    </submittedName>
</protein>
<dbReference type="AlphaFoldDB" id="A0A9P4IUU2"/>
<keyword evidence="3" id="KW-1185">Reference proteome</keyword>